<dbReference type="InterPro" id="IPR015424">
    <property type="entry name" value="PyrdxlP-dep_Trfase"/>
</dbReference>
<evidence type="ECO:0008006" key="2">
    <source>
        <dbReference type="Google" id="ProtNLM"/>
    </source>
</evidence>
<evidence type="ECO:0000313" key="1">
    <source>
        <dbReference type="EMBL" id="XBY59562.1"/>
    </source>
</evidence>
<dbReference type="SUPFAM" id="SSF53383">
    <property type="entry name" value="PLP-dependent transferases"/>
    <property type="match status" value="1"/>
</dbReference>
<accession>A0AAU7XSF1</accession>
<dbReference type="RefSeq" id="WP_281372599.1">
    <property type="nucleotide sequence ID" value="NZ_CP158484.1"/>
</dbReference>
<name>A0AAU7XSF1_9GAMM</name>
<reference evidence="1" key="1">
    <citation type="submission" date="2024-02" db="EMBL/GenBank/DDBJ databases">
        <title>Complete genome sequence of Vreelandella sp. SM1641, a marine exopolysaccharide-producing bacterium isolated from deep-sea hydrothermal sediment of the southwest Indian Ocean.</title>
        <authorList>
            <person name="Zhu H."/>
            <person name="Sun M."/>
        </authorList>
    </citation>
    <scope>NUCLEOTIDE SEQUENCE</scope>
    <source>
        <strain evidence="1">SM1641</strain>
    </source>
</reference>
<dbReference type="EMBL" id="CP158484">
    <property type="protein sequence ID" value="XBY59562.1"/>
    <property type="molecule type" value="Genomic_DNA"/>
</dbReference>
<dbReference type="PANTHER" id="PTHR42858:SF1">
    <property type="entry name" value="LD15494P"/>
    <property type="match status" value="1"/>
</dbReference>
<dbReference type="AlphaFoldDB" id="A0AAU7XSF1"/>
<dbReference type="InterPro" id="IPR015422">
    <property type="entry name" value="PyrdxlP-dep_Trfase_small"/>
</dbReference>
<protein>
    <recommendedName>
        <fullName evidence="2">Aminotransferase class I/classII domain-containing protein</fullName>
    </recommendedName>
</protein>
<sequence length="68" mass="7641">MICSFFSTCLVPGYRVGWVAGGYFLWVEFPKKLDSLRLFKTALDQGVSLAPGPIFSAPQQFRHCVRLS</sequence>
<dbReference type="PANTHER" id="PTHR42858">
    <property type="entry name" value="AMINOTRANSFERASE"/>
    <property type="match status" value="1"/>
</dbReference>
<dbReference type="GO" id="GO:0047536">
    <property type="term" value="F:2-aminoadipate transaminase activity"/>
    <property type="evidence" value="ECO:0007669"/>
    <property type="project" value="TreeGrafter"/>
</dbReference>
<proteinExistence type="predicted"/>
<organism evidence="1">
    <name type="scientific">Vreelandella sp. SM1641</name>
    <dbReference type="NCBI Taxonomy" id="3126101"/>
    <lineage>
        <taxon>Bacteria</taxon>
        <taxon>Pseudomonadati</taxon>
        <taxon>Pseudomonadota</taxon>
        <taxon>Gammaproteobacteria</taxon>
        <taxon>Oceanospirillales</taxon>
        <taxon>Halomonadaceae</taxon>
        <taxon>Vreelandella</taxon>
    </lineage>
</organism>
<dbReference type="KEGG" id="vrs:V8F66_03490"/>
<dbReference type="Gene3D" id="3.90.1150.10">
    <property type="entry name" value="Aspartate Aminotransferase, domain 1"/>
    <property type="match status" value="1"/>
</dbReference>
<gene>
    <name evidence="1" type="ORF">V8F66_03490</name>
</gene>